<evidence type="ECO:0000256" key="4">
    <source>
        <dbReference type="ARBA" id="ARBA00023002"/>
    </source>
</evidence>
<evidence type="ECO:0000256" key="1">
    <source>
        <dbReference type="ARBA" id="ARBA00022516"/>
    </source>
</evidence>
<dbReference type="Proteomes" id="UP000283269">
    <property type="component" value="Unassembled WGS sequence"/>
</dbReference>
<comment type="similarity">
    <text evidence="6">Belongs to the short-chain dehydrogenases/reductases (SDR) family. ERG27 subfamily.</text>
</comment>
<dbReference type="InParanoid" id="A0A409WUM4"/>
<dbReference type="PANTHER" id="PTHR43647:SF1">
    <property type="entry name" value="3-KETO-STEROID REDUCTASE ERG27"/>
    <property type="match status" value="1"/>
</dbReference>
<dbReference type="AlphaFoldDB" id="A0A409WUM4"/>
<dbReference type="OrthoDB" id="9989144at2759"/>
<organism evidence="8 9">
    <name type="scientific">Psilocybe cyanescens</name>
    <dbReference type="NCBI Taxonomy" id="93625"/>
    <lineage>
        <taxon>Eukaryota</taxon>
        <taxon>Fungi</taxon>
        <taxon>Dikarya</taxon>
        <taxon>Basidiomycota</taxon>
        <taxon>Agaricomycotina</taxon>
        <taxon>Agaricomycetes</taxon>
        <taxon>Agaricomycetidae</taxon>
        <taxon>Agaricales</taxon>
        <taxon>Agaricineae</taxon>
        <taxon>Strophariaceae</taxon>
        <taxon>Psilocybe</taxon>
    </lineage>
</organism>
<protein>
    <recommendedName>
        <fullName evidence="10">3-keto sterol reductase</fullName>
    </recommendedName>
</protein>
<keyword evidence="2" id="KW-0521">NADP</keyword>
<evidence type="ECO:0000313" key="8">
    <source>
        <dbReference type="EMBL" id="PPQ82161.1"/>
    </source>
</evidence>
<dbReference type="GO" id="GO:0000253">
    <property type="term" value="F:3-beta-hydroxysteroid 3-dehydrogenase (NADP+) activity"/>
    <property type="evidence" value="ECO:0007669"/>
    <property type="project" value="TreeGrafter"/>
</dbReference>
<keyword evidence="7" id="KW-0812">Transmembrane</keyword>
<keyword evidence="5" id="KW-0443">Lipid metabolism</keyword>
<evidence type="ECO:0000256" key="5">
    <source>
        <dbReference type="ARBA" id="ARBA00023098"/>
    </source>
</evidence>
<keyword evidence="9" id="KW-1185">Reference proteome</keyword>
<evidence type="ECO:0000256" key="2">
    <source>
        <dbReference type="ARBA" id="ARBA00022857"/>
    </source>
</evidence>
<evidence type="ECO:0000256" key="7">
    <source>
        <dbReference type="SAM" id="Phobius"/>
    </source>
</evidence>
<dbReference type="SUPFAM" id="SSF51735">
    <property type="entry name" value="NAD(P)-binding Rossmann-fold domains"/>
    <property type="match status" value="1"/>
</dbReference>
<reference evidence="8 9" key="1">
    <citation type="journal article" date="2018" name="Evol. Lett.">
        <title>Horizontal gene cluster transfer increased hallucinogenic mushroom diversity.</title>
        <authorList>
            <person name="Reynolds H.T."/>
            <person name="Vijayakumar V."/>
            <person name="Gluck-Thaler E."/>
            <person name="Korotkin H.B."/>
            <person name="Matheny P.B."/>
            <person name="Slot J.C."/>
        </authorList>
    </citation>
    <scope>NUCLEOTIDE SEQUENCE [LARGE SCALE GENOMIC DNA]</scope>
    <source>
        <strain evidence="8 9">2631</strain>
    </source>
</reference>
<dbReference type="FunCoup" id="A0A409WUM4">
    <property type="interactions" value="53"/>
</dbReference>
<dbReference type="GO" id="GO:0006694">
    <property type="term" value="P:steroid biosynthetic process"/>
    <property type="evidence" value="ECO:0007669"/>
    <property type="project" value="UniProtKB-KW"/>
</dbReference>
<dbReference type="GO" id="GO:0005741">
    <property type="term" value="C:mitochondrial outer membrane"/>
    <property type="evidence" value="ECO:0007669"/>
    <property type="project" value="TreeGrafter"/>
</dbReference>
<name>A0A409WUM4_PSICY</name>
<dbReference type="PANTHER" id="PTHR43647">
    <property type="entry name" value="DEHYDROGENASE"/>
    <property type="match status" value="1"/>
</dbReference>
<keyword evidence="1" id="KW-0444">Lipid biosynthesis</keyword>
<dbReference type="GO" id="GO:0005811">
    <property type="term" value="C:lipid droplet"/>
    <property type="evidence" value="ECO:0007669"/>
    <property type="project" value="TreeGrafter"/>
</dbReference>
<keyword evidence="3" id="KW-0752">Steroid biosynthesis</keyword>
<keyword evidence="7" id="KW-1133">Transmembrane helix</keyword>
<sequence length="406" mass="45525">MSKFSLAPPPIVIVTGANGGVGYGICQRLLFQLCQLNSPDALPQPFASNVKSEERAPAGYKGVTLIMACRNKQRASAARTKLLDWFEKQRSTLRKLPNYDEDYASTFIANCNIHIHELDLTSVSSVLRFSAIIRETYPYVSHLLLNAGVASFERIDWIRFFKQVCSGPINAITVPTFYTQHIGEISVDNLGWVWQSNVFGHFVLFRELEDTLAKSPFESAKVIWCSSLEASSQFYNSNDWQLKTTDHSYEAAKYQIDLIANCLDLIALQPSKNGKVTRHFVGEPGVCSTSISKALASGLLDELKVLAFYIARLFGSPHHTILPWNAAVAFVHLVLAPLCFLPVFLNNNPSKPVRFGAQTGRWGDEYVGLTEVKEWDKHKEEGYDLIKKCDKLYESFMQAEATPKDI</sequence>
<evidence type="ECO:0000313" key="9">
    <source>
        <dbReference type="Proteomes" id="UP000283269"/>
    </source>
</evidence>
<proteinExistence type="inferred from homology"/>
<dbReference type="GO" id="GO:0005789">
    <property type="term" value="C:endoplasmic reticulum membrane"/>
    <property type="evidence" value="ECO:0007669"/>
    <property type="project" value="TreeGrafter"/>
</dbReference>
<accession>A0A409WUM4</accession>
<evidence type="ECO:0000256" key="3">
    <source>
        <dbReference type="ARBA" id="ARBA00022955"/>
    </source>
</evidence>
<gene>
    <name evidence="8" type="ORF">CVT25_015139</name>
</gene>
<dbReference type="EMBL" id="NHYD01003173">
    <property type="protein sequence ID" value="PPQ82161.1"/>
    <property type="molecule type" value="Genomic_DNA"/>
</dbReference>
<evidence type="ECO:0008006" key="10">
    <source>
        <dbReference type="Google" id="ProtNLM"/>
    </source>
</evidence>
<evidence type="ECO:0000256" key="6">
    <source>
        <dbReference type="ARBA" id="ARBA00023593"/>
    </source>
</evidence>
<dbReference type="Gene3D" id="3.40.50.720">
    <property type="entry name" value="NAD(P)-binding Rossmann-like Domain"/>
    <property type="match status" value="1"/>
</dbReference>
<keyword evidence="4" id="KW-0560">Oxidoreductase</keyword>
<comment type="caution">
    <text evidence="8">The sequence shown here is derived from an EMBL/GenBank/DDBJ whole genome shotgun (WGS) entry which is preliminary data.</text>
</comment>
<dbReference type="InterPro" id="IPR051593">
    <property type="entry name" value="Ergosterol_Biosynth_ERG27"/>
</dbReference>
<dbReference type="STRING" id="93625.A0A409WUM4"/>
<feature type="transmembrane region" description="Helical" evidence="7">
    <location>
        <begin position="322"/>
        <end position="345"/>
    </location>
</feature>
<dbReference type="InterPro" id="IPR036291">
    <property type="entry name" value="NAD(P)-bd_dom_sf"/>
</dbReference>
<keyword evidence="7" id="KW-0472">Membrane</keyword>